<evidence type="ECO:0000256" key="1">
    <source>
        <dbReference type="SAM" id="MobiDB-lite"/>
    </source>
</evidence>
<evidence type="ECO:0000313" key="3">
    <source>
        <dbReference type="Proteomes" id="UP001139104"/>
    </source>
</evidence>
<evidence type="ECO:0000313" key="2">
    <source>
        <dbReference type="EMBL" id="MCI4683551.1"/>
    </source>
</evidence>
<dbReference type="EMBL" id="JAIVFP010000001">
    <property type="protein sequence ID" value="MCI4683551.1"/>
    <property type="molecule type" value="Genomic_DNA"/>
</dbReference>
<name>A0ABS9Z924_9HYPH</name>
<accession>A0ABS9Z924</accession>
<organism evidence="2 3">
    <name type="scientific">Candidatus Rhodoblastus alkanivorans</name>
    <dbReference type="NCBI Taxonomy" id="2954117"/>
    <lineage>
        <taxon>Bacteria</taxon>
        <taxon>Pseudomonadati</taxon>
        <taxon>Pseudomonadota</taxon>
        <taxon>Alphaproteobacteria</taxon>
        <taxon>Hyphomicrobiales</taxon>
        <taxon>Rhodoblastaceae</taxon>
        <taxon>Rhodoblastus</taxon>
    </lineage>
</organism>
<keyword evidence="3" id="KW-1185">Reference proteome</keyword>
<protein>
    <submittedName>
        <fullName evidence="2">Uncharacterized protein</fullName>
    </submittedName>
</protein>
<gene>
    <name evidence="2" type="ORF">K2U94_12370</name>
</gene>
<dbReference type="Proteomes" id="UP001139104">
    <property type="component" value="Unassembled WGS sequence"/>
</dbReference>
<sequence>MVKAKVVVRDLDRSKPFHELDFELPEIPAIGSYLSIRRPDAAPPFGEDFVVHAVWWRLSHPAAGAEGGGAAEGGKLQEILIECGPATSPYSSDEWLRWADGARARGLCVPAIGAGRRAIRDGEPEPDATIPLEELNASNDE</sequence>
<dbReference type="RefSeq" id="WP_243067499.1">
    <property type="nucleotide sequence ID" value="NZ_JAIVFK010000009.1"/>
</dbReference>
<reference evidence="2" key="1">
    <citation type="journal article" date="2022" name="ISME J.">
        <title>Identification of active gaseous-alkane degraders at natural gas seeps.</title>
        <authorList>
            <person name="Farhan Ul Haque M."/>
            <person name="Hernandez M."/>
            <person name="Crombie A.T."/>
            <person name="Murrell J.C."/>
        </authorList>
    </citation>
    <scope>NUCLEOTIDE SEQUENCE</scope>
    <source>
        <strain evidence="2">PC2</strain>
    </source>
</reference>
<feature type="region of interest" description="Disordered" evidence="1">
    <location>
        <begin position="118"/>
        <end position="141"/>
    </location>
</feature>
<comment type="caution">
    <text evidence="2">The sequence shown here is derived from an EMBL/GenBank/DDBJ whole genome shotgun (WGS) entry which is preliminary data.</text>
</comment>
<proteinExistence type="predicted"/>